<comment type="caution">
    <text evidence="2">The sequence shown here is derived from an EMBL/GenBank/DDBJ whole genome shotgun (WGS) entry which is preliminary data.</text>
</comment>
<organism evidence="2 3">
    <name type="scientific">Amblyomma americanum</name>
    <name type="common">Lone star tick</name>
    <dbReference type="NCBI Taxonomy" id="6943"/>
    <lineage>
        <taxon>Eukaryota</taxon>
        <taxon>Metazoa</taxon>
        <taxon>Ecdysozoa</taxon>
        <taxon>Arthropoda</taxon>
        <taxon>Chelicerata</taxon>
        <taxon>Arachnida</taxon>
        <taxon>Acari</taxon>
        <taxon>Parasitiformes</taxon>
        <taxon>Ixodida</taxon>
        <taxon>Ixodoidea</taxon>
        <taxon>Ixodidae</taxon>
        <taxon>Amblyomminae</taxon>
        <taxon>Amblyomma</taxon>
    </lineage>
</organism>
<evidence type="ECO:0000313" key="3">
    <source>
        <dbReference type="Proteomes" id="UP001321473"/>
    </source>
</evidence>
<protein>
    <submittedName>
        <fullName evidence="2">Uncharacterized protein</fullName>
    </submittedName>
</protein>
<name>A0AAQ4ECH9_AMBAM</name>
<feature type="compositionally biased region" description="Polar residues" evidence="1">
    <location>
        <begin position="211"/>
        <end position="222"/>
    </location>
</feature>
<feature type="compositionally biased region" description="Basic and acidic residues" evidence="1">
    <location>
        <begin position="151"/>
        <end position="160"/>
    </location>
</feature>
<proteinExistence type="predicted"/>
<feature type="compositionally biased region" description="Basic and acidic residues" evidence="1">
    <location>
        <begin position="177"/>
        <end position="194"/>
    </location>
</feature>
<evidence type="ECO:0000313" key="2">
    <source>
        <dbReference type="EMBL" id="KAK8772312.1"/>
    </source>
</evidence>
<evidence type="ECO:0000256" key="1">
    <source>
        <dbReference type="SAM" id="MobiDB-lite"/>
    </source>
</evidence>
<feature type="region of interest" description="Disordered" evidence="1">
    <location>
        <begin position="24"/>
        <end position="252"/>
    </location>
</feature>
<feature type="compositionally biased region" description="Polar residues" evidence="1">
    <location>
        <begin position="116"/>
        <end position="134"/>
    </location>
</feature>
<dbReference type="AlphaFoldDB" id="A0AAQ4ECH9"/>
<sequence>MEPAFSTCECQCCEDCLRRKLLQQAAARAEEPPEQAGVRAQEPVEEEEVEEEEGQNGGALTTCYRSGRSSSSSTSSSYSSSLRSSQDGQTTTIVVGVAPENVAVPPPQARPSAPPTTIQPVPSDPTISSGSMPQISPEDEAGPSGVPTRKASVDESDSREATSSPVVSGCGAEEDMPSDRSEATSASEKLERSPGEYISGSSPSEPEMDVDTSQRTQTSSNPEVLGPVEMHPDPCAATPSSGSPSGTGRQAH</sequence>
<feature type="compositionally biased region" description="Pro residues" evidence="1">
    <location>
        <begin position="104"/>
        <end position="114"/>
    </location>
</feature>
<keyword evidence="3" id="KW-1185">Reference proteome</keyword>
<dbReference type="EMBL" id="JARKHS020018479">
    <property type="protein sequence ID" value="KAK8772312.1"/>
    <property type="molecule type" value="Genomic_DNA"/>
</dbReference>
<feature type="compositionally biased region" description="Low complexity" evidence="1">
    <location>
        <begin position="65"/>
        <end position="85"/>
    </location>
</feature>
<feature type="compositionally biased region" description="Low complexity" evidence="1">
    <location>
        <begin position="238"/>
        <end position="252"/>
    </location>
</feature>
<feature type="compositionally biased region" description="Acidic residues" evidence="1">
    <location>
        <begin position="43"/>
        <end position="54"/>
    </location>
</feature>
<reference evidence="2 3" key="1">
    <citation type="journal article" date="2023" name="Arcadia Sci">
        <title>De novo assembly of a long-read Amblyomma americanum tick genome.</title>
        <authorList>
            <person name="Chou S."/>
            <person name="Poskanzer K.E."/>
            <person name="Rollins M."/>
            <person name="Thuy-Boun P.S."/>
        </authorList>
    </citation>
    <scope>NUCLEOTIDE SEQUENCE [LARGE SCALE GENOMIC DNA]</scope>
    <source>
        <strain evidence="2">F_SG_1</strain>
        <tissue evidence="2">Salivary glands</tissue>
    </source>
</reference>
<accession>A0AAQ4ECH9</accession>
<gene>
    <name evidence="2" type="ORF">V5799_024443</name>
</gene>
<dbReference type="Proteomes" id="UP001321473">
    <property type="component" value="Unassembled WGS sequence"/>
</dbReference>